<name>A0A4Q5M4K7_9BACT</name>
<dbReference type="RefSeq" id="WP_130019626.1">
    <property type="nucleotide sequence ID" value="NZ_SEWF01000004.1"/>
</dbReference>
<comment type="caution">
    <text evidence="2">The sequence shown here is derived from an EMBL/GenBank/DDBJ whole genome shotgun (WGS) entry which is preliminary data.</text>
</comment>
<dbReference type="PANTHER" id="PTHR40469:SF2">
    <property type="entry name" value="GALACTOSE-BINDING DOMAIN-LIKE SUPERFAMILY PROTEIN"/>
    <property type="match status" value="1"/>
</dbReference>
<dbReference type="Pfam" id="PF06283">
    <property type="entry name" value="ThuA"/>
    <property type="match status" value="1"/>
</dbReference>
<reference evidence="2 3" key="1">
    <citation type="submission" date="2019-02" db="EMBL/GenBank/DDBJ databases">
        <title>Bacterial novel species Emticicia sp. 17J42-9 isolated from soil.</title>
        <authorList>
            <person name="Jung H.-Y."/>
        </authorList>
    </citation>
    <scope>NUCLEOTIDE SEQUENCE [LARGE SCALE GENOMIC DNA]</scope>
    <source>
        <strain evidence="2 3">17J42-9</strain>
    </source>
</reference>
<keyword evidence="3" id="KW-1185">Reference proteome</keyword>
<protein>
    <submittedName>
        <fullName evidence="2">ThuA domain-containing protein</fullName>
    </submittedName>
</protein>
<organism evidence="2 3">
    <name type="scientific">Emticicia agri</name>
    <dbReference type="NCBI Taxonomy" id="2492393"/>
    <lineage>
        <taxon>Bacteria</taxon>
        <taxon>Pseudomonadati</taxon>
        <taxon>Bacteroidota</taxon>
        <taxon>Cytophagia</taxon>
        <taxon>Cytophagales</taxon>
        <taxon>Leadbetterellaceae</taxon>
        <taxon>Emticicia</taxon>
    </lineage>
</organism>
<dbReference type="PANTHER" id="PTHR40469">
    <property type="entry name" value="SECRETED GLYCOSYL HYDROLASE"/>
    <property type="match status" value="1"/>
</dbReference>
<feature type="domain" description="ThuA-like" evidence="1">
    <location>
        <begin position="24"/>
        <end position="246"/>
    </location>
</feature>
<dbReference type="InterPro" id="IPR029010">
    <property type="entry name" value="ThuA-like"/>
</dbReference>
<dbReference type="OrthoDB" id="1117240at2"/>
<dbReference type="Gene3D" id="3.40.50.880">
    <property type="match status" value="1"/>
</dbReference>
<sequence length="249" mass="28610">MKNLLLSYSFVCFCLATHAQTKIKVLALAENGGHHIQYSTRAKVWLNQLAADSSFAIDYIQNTDAIDEAYLNQYQLFIQLDYPPYGWKEKAAQAFIKYIEQGKGGWIGFHHATLLGEFDGFPMWQWFADFMGSIRYTNYIATFVAGKVSIEDQQHPVMKGVPTSFLINKEEWYTYNKSPRPNVRVLASVDENSYTPDTQIKMGDHPVVWTNEKVKARNVYIFMGHSPELFANEAYKTLFRNAIFWAAGK</sequence>
<evidence type="ECO:0000313" key="3">
    <source>
        <dbReference type="Proteomes" id="UP000293162"/>
    </source>
</evidence>
<dbReference type="AlphaFoldDB" id="A0A4Q5M4K7"/>
<dbReference type="SUPFAM" id="SSF52317">
    <property type="entry name" value="Class I glutamine amidotransferase-like"/>
    <property type="match status" value="1"/>
</dbReference>
<dbReference type="InterPro" id="IPR029062">
    <property type="entry name" value="Class_I_gatase-like"/>
</dbReference>
<gene>
    <name evidence="2" type="ORF">EWM59_03830</name>
</gene>
<evidence type="ECO:0000259" key="1">
    <source>
        <dbReference type="Pfam" id="PF06283"/>
    </source>
</evidence>
<dbReference type="EMBL" id="SEWF01000004">
    <property type="protein sequence ID" value="RYU97049.1"/>
    <property type="molecule type" value="Genomic_DNA"/>
</dbReference>
<proteinExistence type="predicted"/>
<dbReference type="Proteomes" id="UP000293162">
    <property type="component" value="Unassembled WGS sequence"/>
</dbReference>
<evidence type="ECO:0000313" key="2">
    <source>
        <dbReference type="EMBL" id="RYU97049.1"/>
    </source>
</evidence>
<accession>A0A4Q5M4K7</accession>